<name>A0A8I1MUS2_THIA3</name>
<feature type="transmembrane region" description="Helical" evidence="1">
    <location>
        <begin position="43"/>
        <end position="61"/>
    </location>
</feature>
<dbReference type="Pfam" id="PF11146">
    <property type="entry name" value="DUF2905"/>
    <property type="match status" value="1"/>
</dbReference>
<keyword evidence="1" id="KW-0472">Membrane</keyword>
<keyword evidence="1" id="KW-0812">Transmembrane</keyword>
<keyword evidence="1" id="KW-1133">Transmembrane helix</keyword>
<comment type="caution">
    <text evidence="2">The sequence shown here is derived from an EMBL/GenBank/DDBJ whole genome shotgun (WGS) entry which is preliminary data.</text>
</comment>
<sequence>MMRWLIIFILASIVFSALLPHLRRFGIGRMPLDFTVKLFGREWLFPFGSSILLSFLAYVIARLV</sequence>
<organism evidence="2 3">
    <name type="scientific">Thiomonas arsenitoxydans (strain DSM 22701 / CIP 110005 / 3As)</name>
    <dbReference type="NCBI Taxonomy" id="426114"/>
    <lineage>
        <taxon>Bacteria</taxon>
        <taxon>Pseudomonadati</taxon>
        <taxon>Pseudomonadota</taxon>
        <taxon>Betaproteobacteria</taxon>
        <taxon>Burkholderiales</taxon>
        <taxon>Thiomonas</taxon>
    </lineage>
</organism>
<evidence type="ECO:0000256" key="1">
    <source>
        <dbReference type="SAM" id="Phobius"/>
    </source>
</evidence>
<dbReference type="Proteomes" id="UP000664800">
    <property type="component" value="Unassembled WGS sequence"/>
</dbReference>
<protein>
    <submittedName>
        <fullName evidence="2">DUF2905 domain-containing protein</fullName>
    </submittedName>
</protein>
<evidence type="ECO:0000313" key="3">
    <source>
        <dbReference type="Proteomes" id="UP000664800"/>
    </source>
</evidence>
<dbReference type="EMBL" id="JAFKMR010000015">
    <property type="protein sequence ID" value="MBN8744165.1"/>
    <property type="molecule type" value="Genomic_DNA"/>
</dbReference>
<reference evidence="2" key="1">
    <citation type="submission" date="2021-02" db="EMBL/GenBank/DDBJ databases">
        <title>Thiocyanate and organic carbon inputs drive convergent selection for specific autotrophic Afipia and Thiobacillus strains within complex microbiomes.</title>
        <authorList>
            <person name="Huddy R.J."/>
            <person name="Sachdeva R."/>
            <person name="Kadzinga F."/>
            <person name="Kantor R.S."/>
            <person name="Harrison S.T.L."/>
            <person name="Banfield J.F."/>
        </authorList>
    </citation>
    <scope>NUCLEOTIDE SEQUENCE</scope>
    <source>
        <strain evidence="2">SCN18_13_7_16_R3_B_64_19</strain>
    </source>
</reference>
<dbReference type="InterPro" id="IPR021320">
    <property type="entry name" value="DUF2905"/>
</dbReference>
<accession>A0A8I1MUS2</accession>
<evidence type="ECO:0000313" key="2">
    <source>
        <dbReference type="EMBL" id="MBN8744165.1"/>
    </source>
</evidence>
<gene>
    <name evidence="2" type="ORF">J0I24_07615</name>
</gene>
<proteinExistence type="predicted"/>
<dbReference type="AlphaFoldDB" id="A0A8I1MUS2"/>